<feature type="coiled-coil region" evidence="18">
    <location>
        <begin position="2213"/>
        <end position="2240"/>
    </location>
</feature>
<dbReference type="InterPro" id="IPR027268">
    <property type="entry name" value="Peptidase_M4/M1_CTD_sf"/>
</dbReference>
<gene>
    <name evidence="23" type="ORF">RN001_006674</name>
</gene>
<feature type="domain" description="Aminopeptidase N-like N-terminal" evidence="22">
    <location>
        <begin position="617"/>
        <end position="807"/>
    </location>
</feature>
<feature type="domain" description="ERAP1-like C-terminal" evidence="21">
    <location>
        <begin position="1972"/>
        <end position="2257"/>
    </location>
</feature>
<evidence type="ECO:0000256" key="13">
    <source>
        <dbReference type="ARBA" id="ARBA00023180"/>
    </source>
</evidence>
<comment type="similarity">
    <text evidence="2">Belongs to the peptidase M1 family.</text>
</comment>
<evidence type="ECO:0000256" key="16">
    <source>
        <dbReference type="PIRSR" id="PIRSR634016-3"/>
    </source>
</evidence>
<keyword evidence="11" id="KW-0482">Metalloprotease</keyword>
<dbReference type="GO" id="GO:0042277">
    <property type="term" value="F:peptide binding"/>
    <property type="evidence" value="ECO:0007669"/>
    <property type="project" value="TreeGrafter"/>
</dbReference>
<dbReference type="Pfam" id="PF01433">
    <property type="entry name" value="Peptidase_M1"/>
    <property type="match status" value="3"/>
</dbReference>
<dbReference type="SUPFAM" id="SSF63737">
    <property type="entry name" value="Leukotriene A4 hydrolase N-terminal domain"/>
    <property type="match status" value="3"/>
</dbReference>
<dbReference type="InterPro" id="IPR014782">
    <property type="entry name" value="Peptidase_M1_dom"/>
</dbReference>
<evidence type="ECO:0000256" key="12">
    <source>
        <dbReference type="ARBA" id="ARBA00023136"/>
    </source>
</evidence>
<evidence type="ECO:0008006" key="25">
    <source>
        <dbReference type="Google" id="ProtNLM"/>
    </source>
</evidence>
<keyword evidence="9" id="KW-0378">Hydrolase</keyword>
<dbReference type="GO" id="GO:0070006">
    <property type="term" value="F:metalloaminopeptidase activity"/>
    <property type="evidence" value="ECO:0007669"/>
    <property type="project" value="TreeGrafter"/>
</dbReference>
<comment type="subcellular location">
    <subcellularLocation>
        <location evidence="1">Cell membrane</location>
        <topology evidence="1">Lipid-anchor</topology>
        <topology evidence="1">GPI-anchor</topology>
    </subcellularLocation>
</comment>
<dbReference type="InterPro" id="IPR045357">
    <property type="entry name" value="Aminopeptidase_N-like_N"/>
</dbReference>
<dbReference type="Gene3D" id="2.60.40.1730">
    <property type="entry name" value="tricorn interacting facor f3 domain"/>
    <property type="match status" value="3"/>
</dbReference>
<evidence type="ECO:0000256" key="17">
    <source>
        <dbReference type="PIRSR" id="PIRSR634016-4"/>
    </source>
</evidence>
<feature type="domain" description="Peptidase M1 membrane alanine aminopeptidase" evidence="20">
    <location>
        <begin position="257"/>
        <end position="438"/>
    </location>
</feature>
<dbReference type="FunFam" id="1.10.390.10:FF:000013">
    <property type="entry name" value="Aminopeptidase N"/>
    <property type="match status" value="2"/>
</dbReference>
<keyword evidence="14" id="KW-0449">Lipoprotein</keyword>
<comment type="caution">
    <text evidence="23">The sequence shown here is derived from an EMBL/GenBank/DDBJ whole genome shotgun (WGS) entry which is preliminary data.</text>
</comment>
<evidence type="ECO:0000256" key="2">
    <source>
        <dbReference type="ARBA" id="ARBA00010136"/>
    </source>
</evidence>
<feature type="domain" description="Peptidase M1 membrane alanine aminopeptidase" evidence="20">
    <location>
        <begin position="1726"/>
        <end position="1933"/>
    </location>
</feature>
<feature type="chain" id="PRO_5042961205" description="Aminopeptidase N" evidence="19">
    <location>
        <begin position="23"/>
        <end position="2285"/>
    </location>
</feature>
<sequence>MLLQRLLFFWSIYALSISLSSAQEDDYRLPKNVKPIRYNLTMAPNFENKTFTGTVIIEIKALEHSNHITLHAHELNMPPKEHIIVQELETGKIVTVESAEYTNTIYEYFKISLSEMLIEGTTYVIHIPNFNAILNKDPVGFSSGTFTESDGSKRYFAFTQFEPTDARRAFPCFDEPGLRAKFNIRLVRPNKQFISASNSRLISQNSTAPFIDIYEETVDMPTYLVAFTISEMQFSETLDRYRIIARPEALKNNQHEYGLNMTAKSVDFMETYTRVPFALPKLDELAVVKFGGGMENWGLMVYGERFLLTLYESEKSTILSVVAHETAHQWFGNLIGLTWWEHIWLSEGFATYFQNLISHQIEPSIDNRGSFLFDMQAVLQDDMKLNAQTLTQNAKTPTEIFLLFGSISYKKGGAVLHMLENALTTSVFQQGLEYYVRNILGYPDCLNKSLSVWKYWIKSKKRVSEMKNYILCGAIQAGTQNDFEYLLSVLKNTDNYPNNIIEGLSCSKNIKNLYKLLQLNNKIPIDKIVETVMYSGPEGLQTAVNFVVKNFAMIEEKLERKSGSLLRKISDSISTNYQLNTVKMLLQRLLFFWSIYALSISLSSAQEDDYRLPKNVKPIRYNLTMAPNFENKTFTGTVIIEIKALEHSNHITLHAHELNMPPKEHIIVQELETGKIVTVESAEYTNTVYEYYKMSLSEMLIKGSTYVIRIPNFNGILNKDPVGFSSGTFTESDGSKRYFAFTQFEPTDARRAFPCFDEPGLRAKFNIRLVRPNKQFISASNSRLISQSSTTPFIDTYEETVDMPTYLVAFTISEMQFSETLDRYRIIARPEALKNNHHEYGLNMTAKSVDFMETYTRVPFALPKLDELAVTKFGGGMENWGLIVYGERFLLTLYESEKSTILSVVAHEIAHQWFGNLIGLTWWEHIWLSEGFATYFQNLISHQIEPSIDNRGSFLFDMQAVFQDDMKLNAQTLTQNAKTPTEIFLLFGSISYKKGGAVLHMVENVLTTSVFQQGLEYYVRNMQFKQATPAELYKNLQKAVDENVNTLADLTVAEFMASWETVKGFPVVDVRRNYGLNSNIVELTQTRYISKPVGEDGHWIIPINFATSNNLTFENTRPEYWMKETRQTISLPYLVSNSWLIANKKKTGYYRVNYDETNWNLIIKTLMTSHLDIHVLNRAQLVDDSINLAKTGRLNYSIAKNLVAYLHHEEDPIPWQSVYTNNIKLEPMFYYSTNYHIFKKYNFNLTNSIYKYLGFEEQVHETNLKKNLRNITLNMLCRIGYPDCLNKSLSVWKYWIKTKKNVSELKSYILCGAIQAGTQNDFQYLLSVLRNTDSDPTNIIKGLSCSKNIKNLYKLLKLNDKIAMDEMIETIMSSGPEGLQTVVNFVAKNFAVIEEKLERKTGLLLRKITESISTNYQLNKLKQAIGSSKHAEVFMELFDTSEKNIDWKKHKKINAINKLIYFGLLNQIDRFDKMLLRRLIFCWLTFELGISISCAQDEIGYQLPKNIKPIRYNLTIIPNFITDTFSGTVLIEFKVLETSNHITLHAFDLSMPAKEDISVRELNTNITLTVQSAECVNLVYQYFKISLLETLIKDTSYVLTIPNFSKTFDKIRFGFVSGTFTENDGSSHYFSYTQFQPTDARRVFPCFDEPALRAKFNIQLVRPSKQFISASNGRLFAPFIDTYEETLDMPTYLVAFTISEMRFSEKLRRYRIIARPESLCKNEHRYGLNLTAAVVDFMETYTRVPFVLPKLDAVAISGFSGGMENWGLIVYGELFLLLNDKTDKAQIASAVAHEVTHQWFGDLIGLSWWDYLWLSEGLTSYVQSIVIAQVEPSVDSRGRYILSMQSAFQVDMMLDTRPLTQNVQTPMQISSLFDVITYMKGGSLFKMLEAALTAPILQLGLQYYAANMQFKSATPSELYQNIQKAVDENVSTLPQLLTVADFMASWETVQGYPVVDVRRVYGTNIIDLTQKATGYYRVNYDETNWNLIIQTLMTNHLNIHVLNRAQLIDDSLNLAKTNYLSYDIAIKLVSYINREKDPIPWSTYTTNILKLKPMLYHLSYYNIFKEYNFNIMKTVYEYVGFEAKVGESDLLKDLRTIILNMLCELGHQNCLNKSLNKFKQWINTKKDLSKLERYTLCGAIRAGNQEDFDYLFNIITNTHDPAVNIIKGLSCTKNINNLHKLLQLNDKIAMDEMIEIVMDSGPEGLQTTINFVVQNFEIINARLERKLESLLRKISELVSSHYQLNKLKQASDSKKLFATAEKNIEWRKHNLKKVAEKLKIYGVLV</sequence>
<feature type="site" description="Transition state stabilizer" evidence="17">
    <location>
        <position position="992"/>
    </location>
</feature>
<feature type="binding site" evidence="16">
    <location>
        <position position="907"/>
    </location>
    <ligand>
        <name>Zn(2+)</name>
        <dbReference type="ChEBI" id="CHEBI:29105"/>
        <note>catalytic</note>
    </ligand>
</feature>
<protein>
    <recommendedName>
        <fullName evidence="25">Aminopeptidase N</fullName>
    </recommendedName>
</protein>
<dbReference type="EMBL" id="JARPUR010000002">
    <property type="protein sequence ID" value="KAK4883355.1"/>
    <property type="molecule type" value="Genomic_DNA"/>
</dbReference>
<keyword evidence="6" id="KW-0645">Protease</keyword>
<evidence type="ECO:0000256" key="6">
    <source>
        <dbReference type="ARBA" id="ARBA00022670"/>
    </source>
</evidence>
<evidence type="ECO:0000256" key="18">
    <source>
        <dbReference type="SAM" id="Coils"/>
    </source>
</evidence>
<keyword evidence="10 16" id="KW-0862">Zinc</keyword>
<evidence type="ECO:0000259" key="21">
    <source>
        <dbReference type="Pfam" id="PF11838"/>
    </source>
</evidence>
<feature type="domain" description="ERAP1-like C-terminal" evidence="21">
    <location>
        <begin position="1139"/>
        <end position="1428"/>
    </location>
</feature>
<dbReference type="InterPro" id="IPR034016">
    <property type="entry name" value="M1_APN-typ"/>
</dbReference>
<feature type="domain" description="Peptidase M1 membrane alanine aminopeptidase" evidence="20">
    <location>
        <begin position="840"/>
        <end position="1048"/>
    </location>
</feature>
<dbReference type="GO" id="GO:0006508">
    <property type="term" value="P:proteolysis"/>
    <property type="evidence" value="ECO:0007669"/>
    <property type="project" value="UniProtKB-KW"/>
</dbReference>
<keyword evidence="12" id="KW-0472">Membrane</keyword>
<keyword evidence="5" id="KW-0336">GPI-anchor</keyword>
<dbReference type="FunFam" id="2.60.40.1910:FF:000008">
    <property type="entry name" value="Aminopeptidase"/>
    <property type="match status" value="1"/>
</dbReference>
<dbReference type="PRINTS" id="PR00756">
    <property type="entry name" value="ALADIPTASE"/>
</dbReference>
<name>A0AAN7Q904_9COLE</name>
<dbReference type="InterPro" id="IPR001930">
    <property type="entry name" value="Peptidase_M1"/>
</dbReference>
<dbReference type="Pfam" id="PF17900">
    <property type="entry name" value="Peptidase_M1_N"/>
    <property type="match status" value="3"/>
</dbReference>
<dbReference type="PANTHER" id="PTHR11533:SF290">
    <property type="entry name" value="AMINOPEPTIDASE"/>
    <property type="match status" value="1"/>
</dbReference>
<keyword evidence="7 16" id="KW-0479">Metal-binding</keyword>
<evidence type="ECO:0000256" key="3">
    <source>
        <dbReference type="ARBA" id="ARBA00022438"/>
    </source>
</evidence>
<keyword evidence="24" id="KW-1185">Reference proteome</keyword>
<evidence type="ECO:0000256" key="11">
    <source>
        <dbReference type="ARBA" id="ARBA00023049"/>
    </source>
</evidence>
<comment type="cofactor">
    <cofactor evidence="16">
        <name>Zn(2+)</name>
        <dbReference type="ChEBI" id="CHEBI:29105"/>
    </cofactor>
    <text evidence="16">Binds 1 zinc ion per subunit.</text>
</comment>
<feature type="domain" description="Aminopeptidase N-like N-terminal" evidence="22">
    <location>
        <begin position="34"/>
        <end position="224"/>
    </location>
</feature>
<feature type="binding site" evidence="16">
    <location>
        <position position="930"/>
    </location>
    <ligand>
        <name>Zn(2+)</name>
        <dbReference type="ChEBI" id="CHEBI:29105"/>
        <note>catalytic</note>
    </ligand>
</feature>
<dbReference type="InterPro" id="IPR050344">
    <property type="entry name" value="Peptidase_M1_aminopeptidases"/>
</dbReference>
<dbReference type="Pfam" id="PF11838">
    <property type="entry name" value="ERAP1_C"/>
    <property type="match status" value="3"/>
</dbReference>
<dbReference type="Gene3D" id="1.10.390.10">
    <property type="entry name" value="Neutral Protease Domain 2"/>
    <property type="match status" value="3"/>
</dbReference>
<dbReference type="SUPFAM" id="SSF55486">
    <property type="entry name" value="Metalloproteases ('zincins'), catalytic domain"/>
    <property type="match status" value="3"/>
</dbReference>
<keyword evidence="3" id="KW-0031">Aminopeptidase</keyword>
<dbReference type="GO" id="GO:0005615">
    <property type="term" value="C:extracellular space"/>
    <property type="evidence" value="ECO:0007669"/>
    <property type="project" value="TreeGrafter"/>
</dbReference>
<dbReference type="GO" id="GO:0008270">
    <property type="term" value="F:zinc ion binding"/>
    <property type="evidence" value="ECO:0007669"/>
    <property type="project" value="InterPro"/>
</dbReference>
<feature type="domain" description="Aminopeptidase N-like N-terminal" evidence="22">
    <location>
        <begin position="1508"/>
        <end position="1693"/>
    </location>
</feature>
<evidence type="ECO:0000256" key="10">
    <source>
        <dbReference type="ARBA" id="ARBA00022833"/>
    </source>
</evidence>
<keyword evidence="18" id="KW-0175">Coiled coil</keyword>
<dbReference type="Gene3D" id="1.25.50.20">
    <property type="match status" value="2"/>
</dbReference>
<reference evidence="24" key="1">
    <citation type="submission" date="2023-01" db="EMBL/GenBank/DDBJ databases">
        <title>Key to firefly adult light organ development and bioluminescence: homeobox transcription factors regulate luciferase expression and transportation to peroxisome.</title>
        <authorList>
            <person name="Fu X."/>
        </authorList>
    </citation>
    <scope>NUCLEOTIDE SEQUENCE [LARGE SCALE GENOMIC DNA]</scope>
</reference>
<evidence type="ECO:0000256" key="1">
    <source>
        <dbReference type="ARBA" id="ARBA00004609"/>
    </source>
</evidence>
<dbReference type="CDD" id="cd09601">
    <property type="entry name" value="M1_APN-Q_like"/>
    <property type="match status" value="3"/>
</dbReference>
<dbReference type="GO" id="GO:0005886">
    <property type="term" value="C:plasma membrane"/>
    <property type="evidence" value="ECO:0007669"/>
    <property type="project" value="UniProtKB-SubCell"/>
</dbReference>
<dbReference type="GO" id="GO:0005737">
    <property type="term" value="C:cytoplasm"/>
    <property type="evidence" value="ECO:0007669"/>
    <property type="project" value="TreeGrafter"/>
</dbReference>
<keyword evidence="4" id="KW-1003">Cell membrane</keyword>
<evidence type="ECO:0000259" key="20">
    <source>
        <dbReference type="Pfam" id="PF01433"/>
    </source>
</evidence>
<organism evidence="23 24">
    <name type="scientific">Aquatica leii</name>
    <dbReference type="NCBI Taxonomy" id="1421715"/>
    <lineage>
        <taxon>Eukaryota</taxon>
        <taxon>Metazoa</taxon>
        <taxon>Ecdysozoa</taxon>
        <taxon>Arthropoda</taxon>
        <taxon>Hexapoda</taxon>
        <taxon>Insecta</taxon>
        <taxon>Pterygota</taxon>
        <taxon>Neoptera</taxon>
        <taxon>Endopterygota</taxon>
        <taxon>Coleoptera</taxon>
        <taxon>Polyphaga</taxon>
        <taxon>Elateriformia</taxon>
        <taxon>Elateroidea</taxon>
        <taxon>Lampyridae</taxon>
        <taxon>Luciolinae</taxon>
        <taxon>Aquatica</taxon>
    </lineage>
</organism>
<evidence type="ECO:0000256" key="14">
    <source>
        <dbReference type="ARBA" id="ARBA00023288"/>
    </source>
</evidence>
<dbReference type="GO" id="GO:0043171">
    <property type="term" value="P:peptide catabolic process"/>
    <property type="evidence" value="ECO:0007669"/>
    <property type="project" value="TreeGrafter"/>
</dbReference>
<evidence type="ECO:0000313" key="24">
    <source>
        <dbReference type="Proteomes" id="UP001353858"/>
    </source>
</evidence>
<evidence type="ECO:0000256" key="15">
    <source>
        <dbReference type="PIRSR" id="PIRSR634016-1"/>
    </source>
</evidence>
<dbReference type="Gene3D" id="2.60.40.1910">
    <property type="match status" value="1"/>
</dbReference>
<dbReference type="InterPro" id="IPR042097">
    <property type="entry name" value="Aminopeptidase_N-like_N_sf"/>
</dbReference>
<evidence type="ECO:0000313" key="23">
    <source>
        <dbReference type="EMBL" id="KAK4883355.1"/>
    </source>
</evidence>
<dbReference type="PANTHER" id="PTHR11533">
    <property type="entry name" value="PROTEASE M1 ZINC METALLOPROTEASE"/>
    <property type="match status" value="1"/>
</dbReference>
<evidence type="ECO:0000256" key="9">
    <source>
        <dbReference type="ARBA" id="ARBA00022801"/>
    </source>
</evidence>
<feature type="signal peptide" evidence="19">
    <location>
        <begin position="1"/>
        <end position="22"/>
    </location>
</feature>
<evidence type="ECO:0000256" key="4">
    <source>
        <dbReference type="ARBA" id="ARBA00022475"/>
    </source>
</evidence>
<evidence type="ECO:0000256" key="8">
    <source>
        <dbReference type="ARBA" id="ARBA00022729"/>
    </source>
</evidence>
<dbReference type="GO" id="GO:0098552">
    <property type="term" value="C:side of membrane"/>
    <property type="evidence" value="ECO:0007669"/>
    <property type="project" value="UniProtKB-KW"/>
</dbReference>
<evidence type="ECO:0000256" key="5">
    <source>
        <dbReference type="ARBA" id="ARBA00022622"/>
    </source>
</evidence>
<proteinExistence type="inferred from homology"/>
<feature type="active site" description="Proton acceptor" evidence="15">
    <location>
        <position position="908"/>
    </location>
</feature>
<keyword evidence="8 19" id="KW-0732">Signal</keyword>
<keyword evidence="13" id="KW-0325">Glycoprotein</keyword>
<feature type="domain" description="ERAP1-like C-terminal" evidence="21">
    <location>
        <begin position="440"/>
        <end position="586"/>
    </location>
</feature>
<dbReference type="Proteomes" id="UP001353858">
    <property type="component" value="Unassembled WGS sequence"/>
</dbReference>
<evidence type="ECO:0000259" key="22">
    <source>
        <dbReference type="Pfam" id="PF17900"/>
    </source>
</evidence>
<evidence type="ECO:0000256" key="19">
    <source>
        <dbReference type="SAM" id="SignalP"/>
    </source>
</evidence>
<feature type="binding site" evidence="16">
    <location>
        <position position="911"/>
    </location>
    <ligand>
        <name>Zn(2+)</name>
        <dbReference type="ChEBI" id="CHEBI:29105"/>
        <note>catalytic</note>
    </ligand>
</feature>
<accession>A0AAN7Q904</accession>
<evidence type="ECO:0000256" key="7">
    <source>
        <dbReference type="ARBA" id="ARBA00022723"/>
    </source>
</evidence>
<dbReference type="InterPro" id="IPR024571">
    <property type="entry name" value="ERAP1-like_C_dom"/>
</dbReference>